<name>A0A067TQW1_GALM3</name>
<dbReference type="CDD" id="cd00866">
    <property type="entry name" value="PEBP_euk"/>
    <property type="match status" value="1"/>
</dbReference>
<evidence type="ECO:0008006" key="5">
    <source>
        <dbReference type="Google" id="ProtNLM"/>
    </source>
</evidence>
<sequence length="269" mass="27316">MLSLSVVASLVLVPFVAAQATSIDIKAIEAHFTQSAIVPDLLASFNPSALLSLNFAGVGDVSPGQLLTVQQVGPTPAVTVTPANTSVSLTGTYTLVMVDADVVGKNLPDGQTRHWLVNGVTISGSKVTNSSATAITSYAGPFPAAGSGPHRYVVILYEQPSTFKAPAAFSQPNTGVSAFDFNGYVKDSGLGPLVAANYIDVEQGTSTVSVSPTSAVVTSTLLPPSSGSSSSPSKPSNTNTNTNGAGNIATHFLTMVAAVAGFMLTVEVL</sequence>
<feature type="signal peptide" evidence="2">
    <location>
        <begin position="1"/>
        <end position="18"/>
    </location>
</feature>
<dbReference type="OrthoDB" id="2506647at2759"/>
<dbReference type="Gene3D" id="3.90.280.10">
    <property type="entry name" value="PEBP-like"/>
    <property type="match status" value="1"/>
</dbReference>
<dbReference type="InterPro" id="IPR008914">
    <property type="entry name" value="PEBP"/>
</dbReference>
<keyword evidence="4" id="KW-1185">Reference proteome</keyword>
<dbReference type="Proteomes" id="UP000027222">
    <property type="component" value="Unassembled WGS sequence"/>
</dbReference>
<feature type="region of interest" description="Disordered" evidence="1">
    <location>
        <begin position="221"/>
        <end position="243"/>
    </location>
</feature>
<feature type="chain" id="PRO_5001647153" description="PEBP-like protein" evidence="2">
    <location>
        <begin position="19"/>
        <end position="269"/>
    </location>
</feature>
<dbReference type="Pfam" id="PF01161">
    <property type="entry name" value="PBP"/>
    <property type="match status" value="1"/>
</dbReference>
<evidence type="ECO:0000256" key="2">
    <source>
        <dbReference type="SAM" id="SignalP"/>
    </source>
</evidence>
<evidence type="ECO:0000313" key="4">
    <source>
        <dbReference type="Proteomes" id="UP000027222"/>
    </source>
</evidence>
<protein>
    <recommendedName>
        <fullName evidence="5">PEBP-like protein</fullName>
    </recommendedName>
</protein>
<dbReference type="AlphaFoldDB" id="A0A067TQW1"/>
<keyword evidence="2" id="KW-0732">Signal</keyword>
<proteinExistence type="predicted"/>
<reference evidence="4" key="1">
    <citation type="journal article" date="2014" name="Proc. Natl. Acad. Sci. U.S.A.">
        <title>Extensive sampling of basidiomycete genomes demonstrates inadequacy of the white-rot/brown-rot paradigm for wood decay fungi.</title>
        <authorList>
            <person name="Riley R."/>
            <person name="Salamov A.A."/>
            <person name="Brown D.W."/>
            <person name="Nagy L.G."/>
            <person name="Floudas D."/>
            <person name="Held B.W."/>
            <person name="Levasseur A."/>
            <person name="Lombard V."/>
            <person name="Morin E."/>
            <person name="Otillar R."/>
            <person name="Lindquist E.A."/>
            <person name="Sun H."/>
            <person name="LaButti K.M."/>
            <person name="Schmutz J."/>
            <person name="Jabbour D."/>
            <person name="Luo H."/>
            <person name="Baker S.E."/>
            <person name="Pisabarro A.G."/>
            <person name="Walton J.D."/>
            <person name="Blanchette R.A."/>
            <person name="Henrissat B."/>
            <person name="Martin F."/>
            <person name="Cullen D."/>
            <person name="Hibbett D.S."/>
            <person name="Grigoriev I.V."/>
        </authorList>
    </citation>
    <scope>NUCLEOTIDE SEQUENCE [LARGE SCALE GENOMIC DNA]</scope>
    <source>
        <strain evidence="4">CBS 339.88</strain>
    </source>
</reference>
<gene>
    <name evidence="3" type="ORF">GALMADRAFT_239202</name>
</gene>
<evidence type="ECO:0000256" key="1">
    <source>
        <dbReference type="SAM" id="MobiDB-lite"/>
    </source>
</evidence>
<dbReference type="InterPro" id="IPR036610">
    <property type="entry name" value="PEBP-like_sf"/>
</dbReference>
<dbReference type="EMBL" id="KL142370">
    <property type="protein sequence ID" value="KDR81353.1"/>
    <property type="molecule type" value="Genomic_DNA"/>
</dbReference>
<evidence type="ECO:0000313" key="3">
    <source>
        <dbReference type="EMBL" id="KDR81353.1"/>
    </source>
</evidence>
<dbReference type="STRING" id="685588.A0A067TQW1"/>
<accession>A0A067TQW1</accession>
<dbReference type="InterPro" id="IPR035810">
    <property type="entry name" value="PEBP_euk"/>
</dbReference>
<organism evidence="3 4">
    <name type="scientific">Galerina marginata (strain CBS 339.88)</name>
    <dbReference type="NCBI Taxonomy" id="685588"/>
    <lineage>
        <taxon>Eukaryota</taxon>
        <taxon>Fungi</taxon>
        <taxon>Dikarya</taxon>
        <taxon>Basidiomycota</taxon>
        <taxon>Agaricomycotina</taxon>
        <taxon>Agaricomycetes</taxon>
        <taxon>Agaricomycetidae</taxon>
        <taxon>Agaricales</taxon>
        <taxon>Agaricineae</taxon>
        <taxon>Strophariaceae</taxon>
        <taxon>Galerina</taxon>
    </lineage>
</organism>
<dbReference type="PANTHER" id="PTHR11362:SF140">
    <property type="entry name" value="PEBP-LIKE PROTEIN"/>
    <property type="match status" value="1"/>
</dbReference>
<dbReference type="PANTHER" id="PTHR11362">
    <property type="entry name" value="PHOSPHATIDYLETHANOLAMINE-BINDING PROTEIN"/>
    <property type="match status" value="1"/>
</dbReference>
<dbReference type="HOGENOM" id="CLU_043994_2_1_1"/>
<dbReference type="SUPFAM" id="SSF49777">
    <property type="entry name" value="PEBP-like"/>
    <property type="match status" value="1"/>
</dbReference>